<dbReference type="Proteomes" id="UP000653045">
    <property type="component" value="Unassembled WGS sequence"/>
</dbReference>
<gene>
    <name evidence="10" type="ORF">JHK62_02660</name>
</gene>
<feature type="domain" description="Histidine kinase" evidence="9">
    <location>
        <begin position="219"/>
        <end position="432"/>
    </location>
</feature>
<evidence type="ECO:0000256" key="6">
    <source>
        <dbReference type="ARBA" id="ARBA00022777"/>
    </source>
</evidence>
<dbReference type="EMBL" id="JAENBO010000001">
    <property type="protein sequence ID" value="MBJ8325583.1"/>
    <property type="molecule type" value="Genomic_DNA"/>
</dbReference>
<dbReference type="Pfam" id="PF00512">
    <property type="entry name" value="HisKA"/>
    <property type="match status" value="1"/>
</dbReference>
<keyword evidence="8" id="KW-0812">Transmembrane</keyword>
<evidence type="ECO:0000313" key="11">
    <source>
        <dbReference type="Proteomes" id="UP000653045"/>
    </source>
</evidence>
<keyword evidence="7" id="KW-0902">Two-component regulatory system</keyword>
<dbReference type="SUPFAM" id="SSF47384">
    <property type="entry name" value="Homodimeric domain of signal transducing histidine kinase"/>
    <property type="match status" value="1"/>
</dbReference>
<accession>A0ABS0ZHV9</accession>
<dbReference type="Pfam" id="PF02518">
    <property type="entry name" value="HATPase_c"/>
    <property type="match status" value="1"/>
</dbReference>
<keyword evidence="4" id="KW-0597">Phosphoprotein</keyword>
<keyword evidence="8" id="KW-1133">Transmembrane helix</keyword>
<keyword evidence="8" id="KW-0472">Membrane</keyword>
<dbReference type="GO" id="GO:0016301">
    <property type="term" value="F:kinase activity"/>
    <property type="evidence" value="ECO:0007669"/>
    <property type="project" value="UniProtKB-KW"/>
</dbReference>
<evidence type="ECO:0000313" key="10">
    <source>
        <dbReference type="EMBL" id="MBJ8325583.1"/>
    </source>
</evidence>
<sequence length="432" mass="49464">MLTKLKNHSKTDNFSYFIHFFAVFTGIFIVMTVIILQVMRFGIYSSIDASLQSAKENIDRYVYLSMTKTISGIPQDYFINDDNPIERQMVANTDIIIYDNKGRILNDIDIFSNLQNIHLKTDEIGSIVPIKTTNIIGAEELYRTVTLNISSYDYPSVAYATVVINTTQLENISQRYVKIIITVMIIFWLISVVTSLYLAKWSSQPLRESYEKQKSFVENASHELRTPLSVLQNRLENLLRRPNTTILESTESLASSLDEVRNMRILTTNLLHLARRDEGIKADIKEISPDFFGTLFHNYQIVAEENHRVFKGINHLKVSFKSDETILKQLITILFDNAIKYTEESGEILVEVIPKDKQILIRVIDNGIGIKDQDKLKIFDRFYRVDKARTRQKGGFGLGLSLAKQLATVLKATITVSDNTPKGTIFELKINK</sequence>
<dbReference type="InterPro" id="IPR036097">
    <property type="entry name" value="HisK_dim/P_sf"/>
</dbReference>
<organism evidence="10 11">
    <name type="scientific">Streptococcus pacificus</name>
    <dbReference type="NCBI Taxonomy" id="2740577"/>
    <lineage>
        <taxon>Bacteria</taxon>
        <taxon>Bacillati</taxon>
        <taxon>Bacillota</taxon>
        <taxon>Bacilli</taxon>
        <taxon>Lactobacillales</taxon>
        <taxon>Streptococcaceae</taxon>
        <taxon>Streptococcus</taxon>
    </lineage>
</organism>
<dbReference type="PRINTS" id="PR00344">
    <property type="entry name" value="BCTRLSENSOR"/>
</dbReference>
<evidence type="ECO:0000256" key="2">
    <source>
        <dbReference type="ARBA" id="ARBA00004370"/>
    </source>
</evidence>
<evidence type="ECO:0000256" key="8">
    <source>
        <dbReference type="SAM" id="Phobius"/>
    </source>
</evidence>
<reference evidence="10 11" key="1">
    <citation type="journal article" date="2021" name="Int. J. Syst. Evol. Microbiol.">
        <title>Streptococcus vicugnae sp. nov., isolated from faeces of alpacas (Vicugna pacos) and cattle (Bos taurus), Streptococcus zalophi sp. nov., and Streptococcus pacificus sp. nov., isolated from respiratory tract of California sea lions (Zalophus californianus).</title>
        <authorList>
            <person name="Volokhov D.V."/>
            <person name="Zagorodnyaya T.A."/>
            <person name="Shen Z."/>
            <person name="Blom J."/>
            <person name="Furtak V.A."/>
            <person name="Eisenberg T."/>
            <person name="Fan P."/>
            <person name="Jeong K.C."/>
            <person name="Gao Y."/>
            <person name="Zhang S."/>
            <person name="Amselle M."/>
        </authorList>
    </citation>
    <scope>NUCLEOTIDE SEQUENCE [LARGE SCALE GENOMIC DNA]</scope>
    <source>
        <strain evidence="10 11">CSL7591</strain>
    </source>
</reference>
<dbReference type="Gene3D" id="1.10.287.130">
    <property type="match status" value="1"/>
</dbReference>
<name>A0ABS0ZHV9_9STRE</name>
<comment type="caution">
    <text evidence="10">The sequence shown here is derived from an EMBL/GenBank/DDBJ whole genome shotgun (WGS) entry which is preliminary data.</text>
</comment>
<comment type="catalytic activity">
    <reaction evidence="1">
        <text>ATP + protein L-histidine = ADP + protein N-phospho-L-histidine.</text>
        <dbReference type="EC" id="2.7.13.3"/>
    </reaction>
</comment>
<dbReference type="SUPFAM" id="SSF55874">
    <property type="entry name" value="ATPase domain of HSP90 chaperone/DNA topoisomerase II/histidine kinase"/>
    <property type="match status" value="1"/>
</dbReference>
<dbReference type="CDD" id="cd00082">
    <property type="entry name" value="HisKA"/>
    <property type="match status" value="1"/>
</dbReference>
<dbReference type="InterPro" id="IPR050351">
    <property type="entry name" value="BphY/WalK/GraS-like"/>
</dbReference>
<keyword evidence="5" id="KW-0808">Transferase</keyword>
<dbReference type="InterPro" id="IPR005467">
    <property type="entry name" value="His_kinase_dom"/>
</dbReference>
<feature type="transmembrane region" description="Helical" evidence="8">
    <location>
        <begin position="16"/>
        <end position="36"/>
    </location>
</feature>
<dbReference type="PANTHER" id="PTHR45453:SF1">
    <property type="entry name" value="PHOSPHATE REGULON SENSOR PROTEIN PHOR"/>
    <property type="match status" value="1"/>
</dbReference>
<dbReference type="InterPro" id="IPR003661">
    <property type="entry name" value="HisK_dim/P_dom"/>
</dbReference>
<dbReference type="SMART" id="SM00388">
    <property type="entry name" value="HisKA"/>
    <property type="match status" value="1"/>
</dbReference>
<comment type="subcellular location">
    <subcellularLocation>
        <location evidence="2">Membrane</location>
    </subcellularLocation>
</comment>
<dbReference type="PANTHER" id="PTHR45453">
    <property type="entry name" value="PHOSPHATE REGULON SENSOR PROTEIN PHOR"/>
    <property type="match status" value="1"/>
</dbReference>
<keyword evidence="11" id="KW-1185">Reference proteome</keyword>
<protein>
    <recommendedName>
        <fullName evidence="3">histidine kinase</fullName>
        <ecNumber evidence="3">2.7.13.3</ecNumber>
    </recommendedName>
</protein>
<evidence type="ECO:0000256" key="4">
    <source>
        <dbReference type="ARBA" id="ARBA00022553"/>
    </source>
</evidence>
<evidence type="ECO:0000259" key="9">
    <source>
        <dbReference type="PROSITE" id="PS50109"/>
    </source>
</evidence>
<dbReference type="CDD" id="cd00075">
    <property type="entry name" value="HATPase"/>
    <property type="match status" value="1"/>
</dbReference>
<proteinExistence type="predicted"/>
<dbReference type="PROSITE" id="PS50109">
    <property type="entry name" value="HIS_KIN"/>
    <property type="match status" value="1"/>
</dbReference>
<feature type="transmembrane region" description="Helical" evidence="8">
    <location>
        <begin position="179"/>
        <end position="199"/>
    </location>
</feature>
<dbReference type="InterPro" id="IPR003594">
    <property type="entry name" value="HATPase_dom"/>
</dbReference>
<dbReference type="Gene3D" id="3.30.565.10">
    <property type="entry name" value="Histidine kinase-like ATPase, C-terminal domain"/>
    <property type="match status" value="1"/>
</dbReference>
<evidence type="ECO:0000256" key="7">
    <source>
        <dbReference type="ARBA" id="ARBA00023012"/>
    </source>
</evidence>
<evidence type="ECO:0000256" key="1">
    <source>
        <dbReference type="ARBA" id="ARBA00000085"/>
    </source>
</evidence>
<dbReference type="SMART" id="SM00387">
    <property type="entry name" value="HATPase_c"/>
    <property type="match status" value="1"/>
</dbReference>
<evidence type="ECO:0000256" key="5">
    <source>
        <dbReference type="ARBA" id="ARBA00022679"/>
    </source>
</evidence>
<keyword evidence="6 10" id="KW-0418">Kinase</keyword>
<dbReference type="RefSeq" id="WP_199575129.1">
    <property type="nucleotide sequence ID" value="NZ_JAENBO010000001.1"/>
</dbReference>
<dbReference type="InterPro" id="IPR036890">
    <property type="entry name" value="HATPase_C_sf"/>
</dbReference>
<evidence type="ECO:0000256" key="3">
    <source>
        <dbReference type="ARBA" id="ARBA00012438"/>
    </source>
</evidence>
<dbReference type="EC" id="2.7.13.3" evidence="3"/>
<dbReference type="InterPro" id="IPR004358">
    <property type="entry name" value="Sig_transdc_His_kin-like_C"/>
</dbReference>